<dbReference type="EMBL" id="MCFJ01000004">
    <property type="protein sequence ID" value="ORY67508.1"/>
    <property type="molecule type" value="Genomic_DNA"/>
</dbReference>
<dbReference type="CDD" id="cd18808">
    <property type="entry name" value="SF1_C_Upf1"/>
    <property type="match status" value="1"/>
</dbReference>
<dbReference type="STRING" id="1141098.A0A1Y2E7G8"/>
<dbReference type="InterPro" id="IPR041677">
    <property type="entry name" value="DNA2/NAM7_AAA_11"/>
</dbReference>
<dbReference type="InParanoid" id="A0A1Y2E7G8"/>
<dbReference type="AlphaFoldDB" id="A0A1Y2E7G8"/>
<feature type="domain" description="DNA2/NAM7 helicase helicase" evidence="2">
    <location>
        <begin position="625"/>
        <end position="687"/>
    </location>
</feature>
<dbReference type="GO" id="GO:0031048">
    <property type="term" value="P:regulatory ncRNA-mediated heterochromatin formation"/>
    <property type="evidence" value="ECO:0007669"/>
    <property type="project" value="TreeGrafter"/>
</dbReference>
<keyword evidence="5" id="KW-0378">Hydrolase</keyword>
<feature type="non-terminal residue" evidence="5">
    <location>
        <position position="1004"/>
    </location>
</feature>
<evidence type="ECO:0000259" key="4">
    <source>
        <dbReference type="Pfam" id="PF25396"/>
    </source>
</evidence>
<feature type="domain" description="DNA2/NAM7 helicase helicase" evidence="2">
    <location>
        <begin position="300"/>
        <end position="417"/>
    </location>
</feature>
<feature type="domain" description="ZNFX1" evidence="4">
    <location>
        <begin position="101"/>
        <end position="210"/>
    </location>
</feature>
<dbReference type="GO" id="GO:0004386">
    <property type="term" value="F:helicase activity"/>
    <property type="evidence" value="ECO:0007669"/>
    <property type="project" value="InterPro"/>
</dbReference>
<keyword evidence="1" id="KW-0067">ATP-binding</keyword>
<keyword evidence="1" id="KW-0547">Nucleotide-binding</keyword>
<evidence type="ECO:0000259" key="3">
    <source>
        <dbReference type="Pfam" id="PF13087"/>
    </source>
</evidence>
<dbReference type="SUPFAM" id="SSF52540">
    <property type="entry name" value="P-loop containing nucleoside triphosphate hydrolases"/>
    <property type="match status" value="1"/>
</dbReference>
<evidence type="ECO:0000256" key="1">
    <source>
        <dbReference type="ARBA" id="ARBA00022806"/>
    </source>
</evidence>
<keyword evidence="6" id="KW-1185">Reference proteome</keyword>
<feature type="domain" description="DNA2/NAM7 helicase-like C-terminal" evidence="3">
    <location>
        <begin position="701"/>
        <end position="892"/>
    </location>
</feature>
<gene>
    <name evidence="5" type="ORF">BCR38DRAFT_304518</name>
</gene>
<sequence length="1004" mass="115065">SNAMAQSELDIIKQHVKFVLRGKDGKQWHSMPELPTAQELNPDWDVEGEQIHRQLLVNDITTPYRSKGEYLETLYRIQREEGITQIRHSIKSFKENPRMYDDENTFIYTKVFVQGYSMTRLGPLCRIEFSTERAGKKIRWTHTRRLTPGTLVVISTAKDSFKKICKPAIIADRMIKGGLDRNPSVIQIQWARCEDAVMDPTEELIMLEARLGFYEAVRHCMVGLQHVAESDTSLDKYLVHADRNDHSPDYVKSRPQINLMPLVDNNLPPEETAKAHIRDKYHSYDVLEGIPTEIGRYTSLDNSQLEAVHRILTKELAIIQGPPGTGKTYTSVQALRVMLETQQRPTNVVVVAAETNHAVDQILIQLIKLNFRIVRLGGRTKDEEIKRYNMFNLRKWTMLNNSNADKNFRALEGKRKYASKCFEDKLQEVFPSDTSLLDPEVLMKHGIITKDQFNSLLANDTEEWQHNSPGDDSPQGIMGQWLGGSLVDVPARRYNTQLFDTEEFEEDDEFDENGFNPELDDCVVDDDDEDGRQNGYWVPIERKWAGSNDNDYTENDLLLKRQLIKPNLWNVESRFRGAVYEHWQRALLLRLSSDLHAHLAEYVHITKDLKINRWNKDTQCIKTGRIQIVGCTTTGLCKYRGLLAALKPRTILIEEAAQSQEANITSALYQGLQQLILVGDHQQLVPHCDTAGLAGVPFFLGTSLFERLVIWMDMPFTMLNMQRRMIPAIRELLVPHYKKLTDHPVVKIPANRPPVPGMLVDSFLFHHTWPEGVDTESLSKHNIMEAEMVVGFVRYLLMNGVRSEKVTVLTFYRGQRKKVIQIARQKLLHFGIQQLNVYTVDSYQGEENDIVILSLVRSNRPNDPGRAGFVQDRNRGVVSISRARRGFYVFGNIVNLENATTESAFMWGNVRKVFESQGRFGSDGLPISCQNHDIVNYVKEPDTWINNHGGCWEPCGGRFEPCGHPCNRLCHPMSHSKLICQDPCERQLRCGHGCSEFCGEECRC</sequence>
<organism evidence="5 6">
    <name type="scientific">Pseudomassariella vexata</name>
    <dbReference type="NCBI Taxonomy" id="1141098"/>
    <lineage>
        <taxon>Eukaryota</taxon>
        <taxon>Fungi</taxon>
        <taxon>Dikarya</taxon>
        <taxon>Ascomycota</taxon>
        <taxon>Pezizomycotina</taxon>
        <taxon>Sordariomycetes</taxon>
        <taxon>Xylariomycetidae</taxon>
        <taxon>Amphisphaeriales</taxon>
        <taxon>Pseudomassariaceae</taxon>
        <taxon>Pseudomassariella</taxon>
    </lineage>
</organism>
<dbReference type="GO" id="GO:0016787">
    <property type="term" value="F:hydrolase activity"/>
    <property type="evidence" value="ECO:0007669"/>
    <property type="project" value="UniProtKB-KW"/>
</dbReference>
<dbReference type="Gene3D" id="3.40.50.300">
    <property type="entry name" value="P-loop containing nucleotide triphosphate hydrolases"/>
    <property type="match status" value="3"/>
</dbReference>
<dbReference type="RefSeq" id="XP_040718132.1">
    <property type="nucleotide sequence ID" value="XM_040854597.1"/>
</dbReference>
<evidence type="ECO:0000313" key="5">
    <source>
        <dbReference type="EMBL" id="ORY67508.1"/>
    </source>
</evidence>
<dbReference type="GeneID" id="63770809"/>
<accession>A0A1Y2E7G8</accession>
<dbReference type="Proteomes" id="UP000193689">
    <property type="component" value="Unassembled WGS sequence"/>
</dbReference>
<dbReference type="InterPro" id="IPR045055">
    <property type="entry name" value="DNA2/NAM7-like"/>
</dbReference>
<dbReference type="InterPro" id="IPR041679">
    <property type="entry name" value="DNA2/NAM7-like_C"/>
</dbReference>
<feature type="non-terminal residue" evidence="5">
    <location>
        <position position="1"/>
    </location>
</feature>
<comment type="caution">
    <text evidence="5">The sequence shown here is derived from an EMBL/GenBank/DDBJ whole genome shotgun (WGS) entry which is preliminary data.</text>
</comment>
<dbReference type="InterPro" id="IPR027417">
    <property type="entry name" value="P-loop_NTPase"/>
</dbReference>
<dbReference type="PANTHER" id="PTHR10887">
    <property type="entry name" value="DNA2/NAM7 HELICASE FAMILY"/>
    <property type="match status" value="1"/>
</dbReference>
<dbReference type="Pfam" id="PF25396">
    <property type="entry name" value="ZNFX1"/>
    <property type="match status" value="1"/>
</dbReference>
<proteinExistence type="predicted"/>
<keyword evidence="1" id="KW-0347">Helicase</keyword>
<dbReference type="GO" id="GO:0031380">
    <property type="term" value="C:nuclear RNA-directed RNA polymerase complex"/>
    <property type="evidence" value="ECO:0007669"/>
    <property type="project" value="TreeGrafter"/>
</dbReference>
<dbReference type="InterPro" id="IPR057373">
    <property type="entry name" value="ZNFX1"/>
</dbReference>
<dbReference type="PANTHER" id="PTHR10887:SF341">
    <property type="entry name" value="NFX1-TYPE ZINC FINGER-CONTAINING PROTEIN 1"/>
    <property type="match status" value="1"/>
</dbReference>
<dbReference type="Pfam" id="PF13086">
    <property type="entry name" value="AAA_11"/>
    <property type="match status" value="2"/>
</dbReference>
<dbReference type="InterPro" id="IPR047187">
    <property type="entry name" value="SF1_C_Upf1"/>
</dbReference>
<reference evidence="5 6" key="1">
    <citation type="submission" date="2016-07" db="EMBL/GenBank/DDBJ databases">
        <title>Pervasive Adenine N6-methylation of Active Genes in Fungi.</title>
        <authorList>
            <consortium name="DOE Joint Genome Institute"/>
            <person name="Mondo S.J."/>
            <person name="Dannebaum R.O."/>
            <person name="Kuo R.C."/>
            <person name="Labutti K."/>
            <person name="Haridas S."/>
            <person name="Kuo A."/>
            <person name="Salamov A."/>
            <person name="Ahrendt S.R."/>
            <person name="Lipzen A."/>
            <person name="Sullivan W."/>
            <person name="Andreopoulos W.B."/>
            <person name="Clum A."/>
            <person name="Lindquist E."/>
            <person name="Daum C."/>
            <person name="Ramamoorthy G.K."/>
            <person name="Gryganskyi A."/>
            <person name="Culley D."/>
            <person name="Magnuson J.K."/>
            <person name="James T.Y."/>
            <person name="O'Malley M.A."/>
            <person name="Stajich J.E."/>
            <person name="Spatafora J.W."/>
            <person name="Visel A."/>
            <person name="Grigoriev I.V."/>
        </authorList>
    </citation>
    <scope>NUCLEOTIDE SEQUENCE [LARGE SCALE GENOMIC DNA]</scope>
    <source>
        <strain evidence="5 6">CBS 129021</strain>
    </source>
</reference>
<evidence type="ECO:0000259" key="2">
    <source>
        <dbReference type="Pfam" id="PF13086"/>
    </source>
</evidence>
<dbReference type="Pfam" id="PF13087">
    <property type="entry name" value="AAA_12"/>
    <property type="match status" value="1"/>
</dbReference>
<protein>
    <submittedName>
        <fullName evidence="5">p-loop containing nucleoside triphosphate hydrolase protein</fullName>
    </submittedName>
</protein>
<evidence type="ECO:0000313" key="6">
    <source>
        <dbReference type="Proteomes" id="UP000193689"/>
    </source>
</evidence>
<dbReference type="OrthoDB" id="409395at2759"/>
<name>A0A1Y2E7G8_9PEZI</name>